<feature type="region of interest" description="Disordered" evidence="1">
    <location>
        <begin position="530"/>
        <end position="557"/>
    </location>
</feature>
<accession>A0A4S8JB23</accession>
<evidence type="ECO:0000256" key="1">
    <source>
        <dbReference type="SAM" id="MobiDB-lite"/>
    </source>
</evidence>
<dbReference type="Proteomes" id="UP000317650">
    <property type="component" value="Chromosome 3"/>
</dbReference>
<sequence length="1334" mass="146443">MIRCSGVRLVRREKKDPHKANYTLSQQPVIPSNVTYINGEREEKGEGLEKRKNHSLRVAVKCGESGRLPQEQLQLFQKRSREGREERQTRSHPCPSNLLQVVPFLSSRALPIPKSLESWDFFRCNTVRCSVTASIAECRSFSPRVRAGGCCGRTKAPAFVPVGRWRTSPRRRVGVGKASDAEMPPSPSLKRSPGIELRKGSSHTRGQSFESGLLLKAKDDDLVLFHEMQKHETDNFLLHMSDDFDDSINLKLSITIPTEGEGSGLLDIDGDKNDYDWLLTPPDTPLFPSLDDESQPLNTSRGRIRSQPILISRPYSNEKTQRTSRSSASPKRLSLSPQSSYGVVQPSARPSSPPHYSSSPVIRQTTPSQRSSTPTKPSTPTHRSSTPTPQRMSSGLSGQTSTSGRRGTSPVNMNRGHSASPKLRGWQSNSFPIIDAPPNYRTSLPDRLSSRVWGSSPASENSMVSSSKVGRRSMSPSASRKARSSHNHESHQFTSCNKASLASSGDDGVGSLLSVGLSGNAAIRKYGSSANSKAITSYRKPSSFPSSGSGPRRSLDSAVRQIDHQKIPQNMFRPLLSSVPATTFYVGKTTHGTTVSRSLSQFTNRNASTINDLNYAPDVEDSDRAQSDLAGESEKIKDSKTQEVPMSNFDEISEDNCYHALSGKLQGGTKGFDQGMNKEDDAQELVSYAGETALQSSDITPCSGIGSYVACLICGKHFLIIDVDGYKDICQECAATDKLLDSRGQRGDPDKATDVTGNDSLDSPDSKVHLQMGMAEHPDKNRSEFLLRKHQCNCKQDVNLFPENCPPQIAIDVGLEHLPEQVMNSLINIGDQPLREQLMNSLDGETPKEATGRYIPQLSNPTAYSSLTFDIAEGTGISALVMQRSSSIKWPAVQRRAYPATSIICSDPSYSRDNFSGMKCNTGRESSSASSSIDLGSSAQTVASRKTDICVLRQSSRRMDEVDTLKTNYSMNAESNDSQSEASVTVTAASANLHSKYEKILCRIMKSAYNEDIQEASLDTANHVNTYEDTNLSHAENASIEKAFIGQDTSCAPILDPEFCFQLHDATIQDNLNDDNCTLSRKTNEVVFRNDRVGILDLELEVPITTPDCSSIEDNHRLNDIGCQDDILDAASNSSSNLLLEQQIEHCFQDAQNEHAHGETPTYMDGLQGDFSLAISDKDILVSVSESNCADHPYCKPHATVEAPRRSMQRTFTLEEATDAVLFCSSIVHDLAYKSAAIGMEKEMAASEASRPTVTRLAKSISYQMDFRNSSNKCVQNSRKVKRKRLEIDTKKPPMDLGNDGNYPEVVSSSAEDLQMIDSMKPPKLESKCNCTVM</sequence>
<feature type="region of interest" description="Disordered" evidence="1">
    <location>
        <begin position="171"/>
        <end position="205"/>
    </location>
</feature>
<evidence type="ECO:0000313" key="2">
    <source>
        <dbReference type="EMBL" id="THU58775.1"/>
    </source>
</evidence>
<dbReference type="PANTHER" id="PTHR31949">
    <property type="entry name" value="GASTRIC MUCIN-LIKE PROTEIN"/>
    <property type="match status" value="1"/>
</dbReference>
<feature type="compositionally biased region" description="Polar residues" evidence="1">
    <location>
        <begin position="314"/>
        <end position="342"/>
    </location>
</feature>
<feature type="region of interest" description="Disordered" evidence="1">
    <location>
        <begin position="447"/>
        <end position="501"/>
    </location>
</feature>
<feature type="compositionally biased region" description="Low complexity" evidence="1">
    <location>
        <begin position="346"/>
        <end position="409"/>
    </location>
</feature>
<evidence type="ECO:0000313" key="3">
    <source>
        <dbReference type="Proteomes" id="UP000317650"/>
    </source>
</evidence>
<reference evidence="2 3" key="1">
    <citation type="journal article" date="2019" name="Nat. Plants">
        <title>Genome sequencing of Musa balbisiana reveals subgenome evolution and function divergence in polyploid bananas.</title>
        <authorList>
            <person name="Yao X."/>
        </authorList>
    </citation>
    <scope>NUCLEOTIDE SEQUENCE [LARGE SCALE GENOMIC DNA]</scope>
    <source>
        <strain evidence="3">cv. DH-PKW</strain>
        <tissue evidence="2">Leaves</tissue>
    </source>
</reference>
<feature type="region of interest" description="Disordered" evidence="1">
    <location>
        <begin position="277"/>
        <end position="430"/>
    </location>
</feature>
<comment type="caution">
    <text evidence="2">The sequence shown here is derived from an EMBL/GenBank/DDBJ whole genome shotgun (WGS) entry which is preliminary data.</text>
</comment>
<feature type="region of interest" description="Disordered" evidence="1">
    <location>
        <begin position="741"/>
        <end position="766"/>
    </location>
</feature>
<dbReference type="GO" id="GO:0055028">
    <property type="term" value="C:cortical microtubule"/>
    <property type="evidence" value="ECO:0007669"/>
    <property type="project" value="TreeGrafter"/>
</dbReference>
<gene>
    <name evidence="2" type="ORF">C4D60_Mb03t17980</name>
</gene>
<dbReference type="PANTHER" id="PTHR31949:SF3">
    <property type="entry name" value="RUN_FYVE DOMAIN PROTEIN"/>
    <property type="match status" value="1"/>
</dbReference>
<organism evidence="2 3">
    <name type="scientific">Musa balbisiana</name>
    <name type="common">Banana</name>
    <dbReference type="NCBI Taxonomy" id="52838"/>
    <lineage>
        <taxon>Eukaryota</taxon>
        <taxon>Viridiplantae</taxon>
        <taxon>Streptophyta</taxon>
        <taxon>Embryophyta</taxon>
        <taxon>Tracheophyta</taxon>
        <taxon>Spermatophyta</taxon>
        <taxon>Magnoliopsida</taxon>
        <taxon>Liliopsida</taxon>
        <taxon>Zingiberales</taxon>
        <taxon>Musaceae</taxon>
        <taxon>Musa</taxon>
    </lineage>
</organism>
<name>A0A4S8JB23_MUSBA</name>
<dbReference type="STRING" id="52838.A0A4S8JB23"/>
<proteinExistence type="predicted"/>
<feature type="compositionally biased region" description="Basic and acidic residues" evidence="1">
    <location>
        <begin position="741"/>
        <end position="753"/>
    </location>
</feature>
<keyword evidence="3" id="KW-1185">Reference proteome</keyword>
<dbReference type="GO" id="GO:0043622">
    <property type="term" value="P:cortical microtubule organization"/>
    <property type="evidence" value="ECO:0007669"/>
    <property type="project" value="TreeGrafter"/>
</dbReference>
<feature type="compositionally biased region" description="Low complexity" evidence="1">
    <location>
        <begin position="537"/>
        <end position="552"/>
    </location>
</feature>
<protein>
    <submittedName>
        <fullName evidence="2">Uncharacterized protein</fullName>
    </submittedName>
</protein>
<feature type="compositionally biased region" description="Basic and acidic residues" evidence="1">
    <location>
        <begin position="622"/>
        <end position="641"/>
    </location>
</feature>
<feature type="region of interest" description="Disordered" evidence="1">
    <location>
        <begin position="613"/>
        <end position="641"/>
    </location>
</feature>
<dbReference type="EMBL" id="PYDT01000006">
    <property type="protein sequence ID" value="THU58775.1"/>
    <property type="molecule type" value="Genomic_DNA"/>
</dbReference>
<feature type="compositionally biased region" description="Polar residues" evidence="1">
    <location>
        <begin position="452"/>
        <end position="478"/>
    </location>
</feature>